<dbReference type="Proteomes" id="UP000005237">
    <property type="component" value="Unassembled WGS sequence"/>
</dbReference>
<keyword evidence="4" id="KW-1185">Reference proteome</keyword>
<keyword evidence="2" id="KW-0812">Transmembrane</keyword>
<keyword evidence="2" id="KW-1133">Transmembrane helix</keyword>
<evidence type="ECO:0000313" key="3">
    <source>
        <dbReference type="EnsemblMetazoa" id="CJA03673.1"/>
    </source>
</evidence>
<accession>A0A8R1HMU0</accession>
<feature type="transmembrane region" description="Helical" evidence="2">
    <location>
        <begin position="326"/>
        <end position="349"/>
    </location>
</feature>
<dbReference type="GO" id="GO:0005085">
    <property type="term" value="F:guanyl-nucleotide exchange factor activity"/>
    <property type="evidence" value="ECO:0007669"/>
    <property type="project" value="UniProtKB-KW"/>
</dbReference>
<dbReference type="SUPFAM" id="SSF46966">
    <property type="entry name" value="Spectrin repeat"/>
    <property type="match status" value="1"/>
</dbReference>
<reference evidence="3" key="2">
    <citation type="submission" date="2022-06" db="UniProtKB">
        <authorList>
            <consortium name="EnsemblMetazoa"/>
        </authorList>
    </citation>
    <scope>IDENTIFICATION</scope>
    <source>
        <strain evidence="3">DF5081</strain>
    </source>
</reference>
<protein>
    <submittedName>
        <fullName evidence="3">Uncharacterized protein</fullName>
    </submittedName>
</protein>
<proteinExistence type="predicted"/>
<keyword evidence="1" id="KW-0344">Guanine-nucleotide releasing factor</keyword>
<name>A0A8R1HMU0_CAEJA</name>
<dbReference type="Gene3D" id="1.20.58.60">
    <property type="match status" value="1"/>
</dbReference>
<organism evidence="3 4">
    <name type="scientific">Caenorhabditis japonica</name>
    <dbReference type="NCBI Taxonomy" id="281687"/>
    <lineage>
        <taxon>Eukaryota</taxon>
        <taxon>Metazoa</taxon>
        <taxon>Ecdysozoa</taxon>
        <taxon>Nematoda</taxon>
        <taxon>Chromadorea</taxon>
        <taxon>Rhabditida</taxon>
        <taxon>Rhabditina</taxon>
        <taxon>Rhabditomorpha</taxon>
        <taxon>Rhabditoidea</taxon>
        <taxon>Rhabditidae</taxon>
        <taxon>Peloderinae</taxon>
        <taxon>Caenorhabditis</taxon>
    </lineage>
</organism>
<dbReference type="PANTHER" id="PTHR22826:SF106">
    <property type="entry name" value="TRIO, ISOFORM A"/>
    <property type="match status" value="1"/>
</dbReference>
<evidence type="ECO:0000313" key="4">
    <source>
        <dbReference type="Proteomes" id="UP000005237"/>
    </source>
</evidence>
<dbReference type="EnsemblMetazoa" id="CJA03673.1">
    <property type="protein sequence ID" value="CJA03673.1"/>
    <property type="gene ID" value="WBGene00122877"/>
</dbReference>
<reference evidence="4" key="1">
    <citation type="submission" date="2010-08" db="EMBL/GenBank/DDBJ databases">
        <authorList>
            <consortium name="Caenorhabditis japonica Sequencing Consortium"/>
            <person name="Wilson R.K."/>
        </authorList>
    </citation>
    <scope>NUCLEOTIDE SEQUENCE [LARGE SCALE GENOMIC DNA]</scope>
    <source>
        <strain evidence="4">DF5081</strain>
    </source>
</reference>
<sequence length="367" mass="43107">MRRHPATDHSANRLDDEWRLVKELIERRKTVLQNAKEFFNSAQKYFAEVPAWTTKPGVNPADVDFRQEVLENAIKIHDAFWAQVEEVYAQAYDDASKVTRALKEADAEDNVAREHLGRLQRTHKSLMEKWKERQVLLHHMLAMIAFETDVKLVVDWLEQHGEPYLRRNIHIGENMNQARTFQRNHMNFQKVAGNTYENVQKLGKVYKDVTKSGSKVCDIEKMHALMTDLSMKIDKFTTVEKTRERLLRQSVLFHTHYKELTDWYSKMREKYEHRAIDLGVAECDRNKERFVLETDETAQAYAVTVEEGQTLITEMQRATRAFDSDYSASIAHIQLLIADIGGFLVGNFLKKYRIYSIRRAFMQFPLF</sequence>
<dbReference type="GO" id="GO:0019898">
    <property type="term" value="C:extrinsic component of membrane"/>
    <property type="evidence" value="ECO:0007669"/>
    <property type="project" value="TreeGrafter"/>
</dbReference>
<dbReference type="PANTHER" id="PTHR22826">
    <property type="entry name" value="RHO GUANINE EXCHANGE FACTOR-RELATED"/>
    <property type="match status" value="1"/>
</dbReference>
<dbReference type="AlphaFoldDB" id="A0A8R1HMU0"/>
<evidence type="ECO:0000256" key="2">
    <source>
        <dbReference type="SAM" id="Phobius"/>
    </source>
</evidence>
<dbReference type="GO" id="GO:0005737">
    <property type="term" value="C:cytoplasm"/>
    <property type="evidence" value="ECO:0007669"/>
    <property type="project" value="TreeGrafter"/>
</dbReference>
<evidence type="ECO:0000256" key="1">
    <source>
        <dbReference type="ARBA" id="ARBA00022658"/>
    </source>
</evidence>
<dbReference type="InterPro" id="IPR051336">
    <property type="entry name" value="RhoGEF_Guanine_NuclExch_SF"/>
</dbReference>
<keyword evidence="2" id="KW-0472">Membrane</keyword>